<dbReference type="Proteomes" id="UP001275440">
    <property type="component" value="Unassembled WGS sequence"/>
</dbReference>
<gene>
    <name evidence="1" type="ORF">F8M49_21500</name>
</gene>
<comment type="caution">
    <text evidence="1">The sequence shown here is derived from an EMBL/GenBank/DDBJ whole genome shotgun (WGS) entry which is preliminary data.</text>
</comment>
<proteinExistence type="predicted"/>
<organism evidence="1 2">
    <name type="scientific">Rhodococcus zopfii</name>
    <dbReference type="NCBI Taxonomy" id="43772"/>
    <lineage>
        <taxon>Bacteria</taxon>
        <taxon>Bacillati</taxon>
        <taxon>Actinomycetota</taxon>
        <taxon>Actinomycetes</taxon>
        <taxon>Mycobacteriales</taxon>
        <taxon>Nocardiaceae</taxon>
        <taxon>Rhodococcus</taxon>
    </lineage>
</organism>
<evidence type="ECO:0000313" key="1">
    <source>
        <dbReference type="EMBL" id="MDV2477288.1"/>
    </source>
</evidence>
<name>A0ABU3WTP3_9NOCA</name>
<sequence length="200" mass="22109">MRTEVLEAVTFPSMSDVLIRRRAPRGGMTVLARIPGRQAHSRAPLYEAIVATLDHSRWQPVSPVFTLAGVGRSPAESGVKVEVQPRHESMTCAAVTTIVPLTEDHREALTDEAVRFYEHIDEPTEGLGDYSTAAAGSLIWDARLLPIRFTGHRDRRGDLVRAHTVADTGLWTPVADRVTNLDNHTLTARVLWQLICELSA</sequence>
<keyword evidence="2" id="KW-1185">Reference proteome</keyword>
<dbReference type="EMBL" id="WBMO01000003">
    <property type="protein sequence ID" value="MDV2477288.1"/>
    <property type="molecule type" value="Genomic_DNA"/>
</dbReference>
<accession>A0ABU3WTP3</accession>
<reference evidence="1 2" key="1">
    <citation type="submission" date="2019-10" db="EMBL/GenBank/DDBJ databases">
        <title>Draft Genome Assembly of Rhodococcus zopfii DSM44189.</title>
        <authorList>
            <person name="Sutton J.M."/>
            <person name="Akob D.M."/>
            <person name="Bushman T.J."/>
        </authorList>
    </citation>
    <scope>NUCLEOTIDE SEQUENCE [LARGE SCALE GENOMIC DNA]</scope>
    <source>
        <strain evidence="1 2">DSM 44189</strain>
    </source>
</reference>
<protein>
    <submittedName>
        <fullName evidence="1">Uncharacterized protein</fullName>
    </submittedName>
</protein>
<evidence type="ECO:0000313" key="2">
    <source>
        <dbReference type="Proteomes" id="UP001275440"/>
    </source>
</evidence>